<protein>
    <recommendedName>
        <fullName evidence="1">F-box domain-containing protein</fullName>
    </recommendedName>
</protein>
<dbReference type="GO" id="GO:0019005">
    <property type="term" value="C:SCF ubiquitin ligase complex"/>
    <property type="evidence" value="ECO:0007669"/>
    <property type="project" value="TreeGrafter"/>
</dbReference>
<dbReference type="SUPFAM" id="SSF81383">
    <property type="entry name" value="F-box domain"/>
    <property type="match status" value="1"/>
</dbReference>
<dbReference type="SMART" id="SM00256">
    <property type="entry name" value="FBOX"/>
    <property type="match status" value="1"/>
</dbReference>
<evidence type="ECO:0000313" key="2">
    <source>
        <dbReference type="EMBL" id="KAF2287785.1"/>
    </source>
</evidence>
<dbReference type="SUPFAM" id="SSF52047">
    <property type="entry name" value="RNI-like"/>
    <property type="match status" value="2"/>
</dbReference>
<dbReference type="InterPro" id="IPR032675">
    <property type="entry name" value="LRR_dom_sf"/>
</dbReference>
<proteinExistence type="predicted"/>
<evidence type="ECO:0000313" key="3">
    <source>
        <dbReference type="Proteomes" id="UP000467840"/>
    </source>
</evidence>
<accession>A0A6A6KHJ7</accession>
<gene>
    <name evidence="2" type="ORF">GH714_002718</name>
</gene>
<feature type="domain" description="F-box" evidence="1">
    <location>
        <begin position="11"/>
        <end position="52"/>
    </location>
</feature>
<dbReference type="GO" id="GO:0031146">
    <property type="term" value="P:SCF-dependent proteasomal ubiquitin-dependent protein catabolic process"/>
    <property type="evidence" value="ECO:0007669"/>
    <property type="project" value="TreeGrafter"/>
</dbReference>
<name>A0A6A6KHJ7_HEVBR</name>
<dbReference type="SMART" id="SM00367">
    <property type="entry name" value="LRR_CC"/>
    <property type="match status" value="16"/>
</dbReference>
<dbReference type="InterPro" id="IPR036047">
    <property type="entry name" value="F-box-like_dom_sf"/>
</dbReference>
<dbReference type="InterPro" id="IPR006553">
    <property type="entry name" value="Leu-rich_rpt_Cys-con_subtyp"/>
</dbReference>
<evidence type="ECO:0000259" key="1">
    <source>
        <dbReference type="SMART" id="SM00256"/>
    </source>
</evidence>
<dbReference type="AlphaFoldDB" id="A0A6A6KHJ7"/>
<dbReference type="Gene3D" id="3.80.10.10">
    <property type="entry name" value="Ribonuclease Inhibitor"/>
    <property type="match status" value="3"/>
</dbReference>
<dbReference type="Proteomes" id="UP000467840">
    <property type="component" value="Chromosome 8"/>
</dbReference>
<dbReference type="InterPro" id="IPR041567">
    <property type="entry name" value="COI1_F-box"/>
</dbReference>
<dbReference type="PANTHER" id="PTHR13318">
    <property type="entry name" value="PARTNER OF PAIRED, ISOFORM B-RELATED"/>
    <property type="match status" value="1"/>
</dbReference>
<dbReference type="CDD" id="cd22159">
    <property type="entry name" value="F-box_AtTIR1-like"/>
    <property type="match status" value="1"/>
</dbReference>
<dbReference type="EMBL" id="JAAGAX010000016">
    <property type="protein sequence ID" value="KAF2287785.1"/>
    <property type="molecule type" value="Genomic_DNA"/>
</dbReference>
<reference evidence="2 3" key="1">
    <citation type="journal article" date="2020" name="Mol. Plant">
        <title>The Chromosome-Based Rubber Tree Genome Provides New Insights into Spurge Genome Evolution and Rubber Biosynthesis.</title>
        <authorList>
            <person name="Liu J."/>
            <person name="Shi C."/>
            <person name="Shi C.C."/>
            <person name="Li W."/>
            <person name="Zhang Q.J."/>
            <person name="Zhang Y."/>
            <person name="Li K."/>
            <person name="Lu H.F."/>
            <person name="Shi C."/>
            <person name="Zhu S.T."/>
            <person name="Xiao Z.Y."/>
            <person name="Nan H."/>
            <person name="Yue Y."/>
            <person name="Zhu X.G."/>
            <person name="Wu Y."/>
            <person name="Hong X.N."/>
            <person name="Fan G.Y."/>
            <person name="Tong Y."/>
            <person name="Zhang D."/>
            <person name="Mao C.L."/>
            <person name="Liu Y.L."/>
            <person name="Hao S.J."/>
            <person name="Liu W.Q."/>
            <person name="Lv M.Q."/>
            <person name="Zhang H.B."/>
            <person name="Liu Y."/>
            <person name="Hu-Tang G.R."/>
            <person name="Wang J.P."/>
            <person name="Wang J.H."/>
            <person name="Sun Y.H."/>
            <person name="Ni S.B."/>
            <person name="Chen W.B."/>
            <person name="Zhang X.C."/>
            <person name="Jiao Y.N."/>
            <person name="Eichler E.E."/>
            <person name="Li G.H."/>
            <person name="Liu X."/>
            <person name="Gao L.Z."/>
        </authorList>
    </citation>
    <scope>NUCLEOTIDE SEQUENCE [LARGE SCALE GENOMIC DNA]</scope>
    <source>
        <strain evidence="3">cv. GT1</strain>
        <tissue evidence="2">Leaf</tissue>
    </source>
</reference>
<dbReference type="Pfam" id="PF25372">
    <property type="entry name" value="DUF7885"/>
    <property type="match status" value="3"/>
</dbReference>
<comment type="caution">
    <text evidence="2">The sequence shown here is derived from an EMBL/GenBank/DDBJ whole genome shotgun (WGS) entry which is preliminary data.</text>
</comment>
<dbReference type="Pfam" id="PF18511">
    <property type="entry name" value="F-box_5"/>
    <property type="match status" value="1"/>
</dbReference>
<dbReference type="FunFam" id="3.80.10.10:FF:001196">
    <property type="entry name" value="F-box/LRR-repeat protein 4"/>
    <property type="match status" value="1"/>
</dbReference>
<sequence>MRGHDWINTCLPDELIVEIFRHLDSKSTRDACSLVCHRWLDLERLSRTTLRIGATGNPDLSVKLLARRFHNVKAIHIDERLSISIPVQFGRRRGSDHSVPTLKLHSEKGVSEDGHFESNSLSDAGLSALGDGFPRLEKLSLIWCSTVSSLGLMSLAYKCSFLMSLDLQGCYVGDRGLAAVGKCCKQLEDLNLRFCEGVTDTGLVELAQGCGKSLKSLGVAACAKITHISLEAVSSYCKSLETLSLDSECMHNGGILSVARGCPSLKVLRLQCINVTDDALIAVGTHCLSLELLALNSFQRFTDKGLRAIGNGCKKLKNLSLSDCYFLSDKGLEAIATGCRELTHLEVNGCHNIGTIGLEAIGRSCLRLTELALLYCQRIGNHALLEIGKGCKFLQALHLVDCSSIGDDAICSIARGCRNLKKLHIRRCYETISCLPNHACMFLDHLCLVGDEALIAIGQGCSLQHLNVSGCHLIGDAGIIAIARGCPVLSYLDVSVLQNLGDMAMAELGEGCPLLKEIVLSHCRQITDVGLAHLVKNCTMLESCHVVYCPGITAAGVATVVSSCANIKKVLVEKWKSPPPPQCVVEKLPKVCGWKCAPNGRLGLTLFHLLKLNCWD</sequence>
<dbReference type="PANTHER" id="PTHR13318:SF41">
    <property type="entry name" value="F-BOX_LRR-REPEAT PROTEIN 4"/>
    <property type="match status" value="1"/>
</dbReference>
<keyword evidence="3" id="KW-1185">Reference proteome</keyword>
<organism evidence="2 3">
    <name type="scientific">Hevea brasiliensis</name>
    <name type="common">Para rubber tree</name>
    <name type="synonym">Siphonia brasiliensis</name>
    <dbReference type="NCBI Taxonomy" id="3981"/>
    <lineage>
        <taxon>Eukaryota</taxon>
        <taxon>Viridiplantae</taxon>
        <taxon>Streptophyta</taxon>
        <taxon>Embryophyta</taxon>
        <taxon>Tracheophyta</taxon>
        <taxon>Spermatophyta</taxon>
        <taxon>Magnoliopsida</taxon>
        <taxon>eudicotyledons</taxon>
        <taxon>Gunneridae</taxon>
        <taxon>Pentapetalae</taxon>
        <taxon>rosids</taxon>
        <taxon>fabids</taxon>
        <taxon>Malpighiales</taxon>
        <taxon>Euphorbiaceae</taxon>
        <taxon>Crotonoideae</taxon>
        <taxon>Micrandreae</taxon>
        <taxon>Hevea</taxon>
    </lineage>
</organism>
<dbReference type="InterPro" id="IPR057207">
    <property type="entry name" value="FBXL15_LRR"/>
</dbReference>
<dbReference type="InterPro" id="IPR001810">
    <property type="entry name" value="F-box_dom"/>
</dbReference>